<dbReference type="InterPro" id="IPR036388">
    <property type="entry name" value="WH-like_DNA-bd_sf"/>
</dbReference>
<dbReference type="AlphaFoldDB" id="A0A9D1HQP9"/>
<proteinExistence type="predicted"/>
<dbReference type="InterPro" id="IPR005149">
    <property type="entry name" value="Tscrpt_reg_PadR_N"/>
</dbReference>
<dbReference type="EMBL" id="DVMJ01000091">
    <property type="protein sequence ID" value="HIU14461.1"/>
    <property type="molecule type" value="Genomic_DNA"/>
</dbReference>
<evidence type="ECO:0000313" key="2">
    <source>
        <dbReference type="EMBL" id="HIU14461.1"/>
    </source>
</evidence>
<protein>
    <submittedName>
        <fullName evidence="2">Helix-turn-helix transcriptional regulator</fullName>
    </submittedName>
</protein>
<dbReference type="InterPro" id="IPR052509">
    <property type="entry name" value="Metal_resp_DNA-bind_regulator"/>
</dbReference>
<dbReference type="SUPFAM" id="SSF46785">
    <property type="entry name" value="Winged helix' DNA-binding domain"/>
    <property type="match status" value="1"/>
</dbReference>
<evidence type="ECO:0000313" key="3">
    <source>
        <dbReference type="Proteomes" id="UP000824175"/>
    </source>
</evidence>
<comment type="caution">
    <text evidence="2">The sequence shown here is derived from an EMBL/GenBank/DDBJ whole genome shotgun (WGS) entry which is preliminary data.</text>
</comment>
<reference evidence="2" key="1">
    <citation type="submission" date="2020-10" db="EMBL/GenBank/DDBJ databases">
        <authorList>
            <person name="Gilroy R."/>
        </authorList>
    </citation>
    <scope>NUCLEOTIDE SEQUENCE</scope>
    <source>
        <strain evidence="2">CHK195-11698</strain>
    </source>
</reference>
<organism evidence="2 3">
    <name type="scientific">Candidatus Fimiplasma intestinipullorum</name>
    <dbReference type="NCBI Taxonomy" id="2840825"/>
    <lineage>
        <taxon>Bacteria</taxon>
        <taxon>Bacillati</taxon>
        <taxon>Bacillota</taxon>
        <taxon>Clostridia</taxon>
        <taxon>Eubacteriales</taxon>
        <taxon>Candidatus Fimiplasma</taxon>
    </lineage>
</organism>
<sequence length="107" mass="12197">MKKSPLSEQSFYILLALVDEPLHGYGIIKRVKELSQGMIVLAAGTLYGAIEKLKNQQMIELDHLEDDGKRKVYRLTPQGLAKLNEDYLRLAQLYHVASQLLQTKEEV</sequence>
<reference evidence="2" key="2">
    <citation type="journal article" date="2021" name="PeerJ">
        <title>Extensive microbial diversity within the chicken gut microbiome revealed by metagenomics and culture.</title>
        <authorList>
            <person name="Gilroy R."/>
            <person name="Ravi A."/>
            <person name="Getino M."/>
            <person name="Pursley I."/>
            <person name="Horton D.L."/>
            <person name="Alikhan N.F."/>
            <person name="Baker D."/>
            <person name="Gharbi K."/>
            <person name="Hall N."/>
            <person name="Watson M."/>
            <person name="Adriaenssens E.M."/>
            <person name="Foster-Nyarko E."/>
            <person name="Jarju S."/>
            <person name="Secka A."/>
            <person name="Antonio M."/>
            <person name="Oren A."/>
            <person name="Chaudhuri R.R."/>
            <person name="La Ragione R."/>
            <person name="Hildebrand F."/>
            <person name="Pallen M.J."/>
        </authorList>
    </citation>
    <scope>NUCLEOTIDE SEQUENCE</scope>
    <source>
        <strain evidence="2">CHK195-11698</strain>
    </source>
</reference>
<dbReference type="PANTHER" id="PTHR33169">
    <property type="entry name" value="PADR-FAMILY TRANSCRIPTIONAL REGULATOR"/>
    <property type="match status" value="1"/>
</dbReference>
<dbReference type="PANTHER" id="PTHR33169:SF13">
    <property type="entry name" value="PADR-FAMILY TRANSCRIPTIONAL REGULATOR"/>
    <property type="match status" value="1"/>
</dbReference>
<dbReference type="Proteomes" id="UP000824175">
    <property type="component" value="Unassembled WGS sequence"/>
</dbReference>
<dbReference type="InterPro" id="IPR036390">
    <property type="entry name" value="WH_DNA-bd_sf"/>
</dbReference>
<accession>A0A9D1HQP9</accession>
<feature type="domain" description="Transcription regulator PadR N-terminal" evidence="1">
    <location>
        <begin position="13"/>
        <end position="84"/>
    </location>
</feature>
<name>A0A9D1HQP9_9FIRM</name>
<dbReference type="Gene3D" id="1.10.10.10">
    <property type="entry name" value="Winged helix-like DNA-binding domain superfamily/Winged helix DNA-binding domain"/>
    <property type="match status" value="1"/>
</dbReference>
<gene>
    <name evidence="2" type="ORF">IAD15_10415</name>
</gene>
<dbReference type="Pfam" id="PF03551">
    <property type="entry name" value="PadR"/>
    <property type="match status" value="1"/>
</dbReference>
<evidence type="ECO:0000259" key="1">
    <source>
        <dbReference type="Pfam" id="PF03551"/>
    </source>
</evidence>